<keyword evidence="3" id="KW-1185">Reference proteome</keyword>
<feature type="compositionally biased region" description="Basic and acidic residues" evidence="1">
    <location>
        <begin position="389"/>
        <end position="399"/>
    </location>
</feature>
<name>A0ABQ7EHR4_BRACR</name>
<feature type="region of interest" description="Disordered" evidence="1">
    <location>
        <begin position="360"/>
        <end position="399"/>
    </location>
</feature>
<evidence type="ECO:0000313" key="2">
    <source>
        <dbReference type="EMBL" id="KAF3596426.1"/>
    </source>
</evidence>
<protein>
    <submittedName>
        <fullName evidence="2">Uncharacterized protein</fullName>
    </submittedName>
</protein>
<comment type="caution">
    <text evidence="2">The sequence shown here is derived from an EMBL/GenBank/DDBJ whole genome shotgun (WGS) entry which is preliminary data.</text>
</comment>
<evidence type="ECO:0000256" key="1">
    <source>
        <dbReference type="SAM" id="MobiDB-lite"/>
    </source>
</evidence>
<dbReference type="EMBL" id="QGKV02000299">
    <property type="protein sequence ID" value="KAF3596426.1"/>
    <property type="molecule type" value="Genomic_DNA"/>
</dbReference>
<feature type="region of interest" description="Disordered" evidence="1">
    <location>
        <begin position="214"/>
        <end position="262"/>
    </location>
</feature>
<reference evidence="2 3" key="1">
    <citation type="journal article" date="2020" name="BMC Genomics">
        <title>Intraspecific diversification of the crop wild relative Brassica cretica Lam. using demographic model selection.</title>
        <authorList>
            <person name="Kioukis A."/>
            <person name="Michalopoulou V.A."/>
            <person name="Briers L."/>
            <person name="Pirintsos S."/>
            <person name="Studholme D.J."/>
            <person name="Pavlidis P."/>
            <person name="Sarris P.F."/>
        </authorList>
    </citation>
    <scope>NUCLEOTIDE SEQUENCE [LARGE SCALE GENOMIC DNA]</scope>
    <source>
        <strain evidence="3">cv. PFS-1207/04</strain>
    </source>
</reference>
<proteinExistence type="predicted"/>
<sequence>MPKIDFARLNALRPQPKPSDNPQEATSLHSDDSAAPMEIDRVPMGRSMRKRKEKVAKHLKRGANEKEMESFQKRVFWIPLEKPFEEAYFTHRLWMFFRETRETEEDIRIMFCEGREKMKKRITLKKKSDPEKFAIPCTVKGGAFHGIIHLCGLFSEELMRNHKRPRGELVDSRSNVQYANQPVMPDAHRSSSCHCGAEYESKYSASIDTHTTTSIDSAHQKSIDSPKDESVDSSPSNWENDYYNPTIATHTRETMHTEKYDEDYEEERAIEYIAILDEEDRLLHHSSWNRNAPSIDRIVSPSIDTHLHQTSRKRATTDIAYYPSIDTGVDRARERDYSIGRADELHEGFRYEELLNMQRRDETDQHRAEASGGRTRFHHPIDIYNNKSTDNHRRTSVDEATNRGRLVPRVTSDMSDTHNHGAKISTDTYATLMRHQINL</sequence>
<gene>
    <name evidence="2" type="ORF">DY000_02021382</name>
</gene>
<feature type="compositionally biased region" description="Basic and acidic residues" evidence="1">
    <location>
        <begin position="360"/>
        <end position="369"/>
    </location>
</feature>
<evidence type="ECO:0000313" key="3">
    <source>
        <dbReference type="Proteomes" id="UP000266723"/>
    </source>
</evidence>
<feature type="compositionally biased region" description="Basic residues" evidence="1">
    <location>
        <begin position="47"/>
        <end position="61"/>
    </location>
</feature>
<feature type="region of interest" description="Disordered" evidence="1">
    <location>
        <begin position="1"/>
        <end position="62"/>
    </location>
</feature>
<feature type="compositionally biased region" description="Basic and acidic residues" evidence="1">
    <location>
        <begin position="250"/>
        <end position="259"/>
    </location>
</feature>
<dbReference type="Proteomes" id="UP000266723">
    <property type="component" value="Unassembled WGS sequence"/>
</dbReference>
<feature type="compositionally biased region" description="Polar residues" evidence="1">
    <location>
        <begin position="18"/>
        <end position="28"/>
    </location>
</feature>
<accession>A0ABQ7EHR4</accession>
<feature type="compositionally biased region" description="Basic and acidic residues" evidence="1">
    <location>
        <begin position="218"/>
        <end position="230"/>
    </location>
</feature>
<organism evidence="2 3">
    <name type="scientific">Brassica cretica</name>
    <name type="common">Mustard</name>
    <dbReference type="NCBI Taxonomy" id="69181"/>
    <lineage>
        <taxon>Eukaryota</taxon>
        <taxon>Viridiplantae</taxon>
        <taxon>Streptophyta</taxon>
        <taxon>Embryophyta</taxon>
        <taxon>Tracheophyta</taxon>
        <taxon>Spermatophyta</taxon>
        <taxon>Magnoliopsida</taxon>
        <taxon>eudicotyledons</taxon>
        <taxon>Gunneridae</taxon>
        <taxon>Pentapetalae</taxon>
        <taxon>rosids</taxon>
        <taxon>malvids</taxon>
        <taxon>Brassicales</taxon>
        <taxon>Brassicaceae</taxon>
        <taxon>Brassiceae</taxon>
        <taxon>Brassica</taxon>
    </lineage>
</organism>